<comment type="subcellular location">
    <subcellularLocation>
        <location evidence="1">Chromosome</location>
    </subcellularLocation>
</comment>
<keyword evidence="6" id="KW-0226">DNA condensation</keyword>
<dbReference type="PANTHER" id="PTHR14418:SF5">
    <property type="entry name" value="CONDENSIN COMPLEX SUBUNIT 3"/>
    <property type="match status" value="1"/>
</dbReference>
<evidence type="ECO:0000256" key="1">
    <source>
        <dbReference type="ARBA" id="ARBA00004286"/>
    </source>
</evidence>
<evidence type="ECO:0000256" key="2">
    <source>
        <dbReference type="ARBA" id="ARBA00006533"/>
    </source>
</evidence>
<protein>
    <recommendedName>
        <fullName evidence="9">Nuclear condensin complex subunit 3 C-terminal domain-containing protein</fullName>
    </recommendedName>
</protein>
<dbReference type="GO" id="GO:0005694">
    <property type="term" value="C:chromosome"/>
    <property type="evidence" value="ECO:0007669"/>
    <property type="project" value="UniProtKB-SubCell"/>
</dbReference>
<evidence type="ECO:0000313" key="10">
    <source>
        <dbReference type="EMBL" id="KAL3775906.1"/>
    </source>
</evidence>
<organism evidence="10 11">
    <name type="scientific">Cyclotella atomus</name>
    <dbReference type="NCBI Taxonomy" id="382360"/>
    <lineage>
        <taxon>Eukaryota</taxon>
        <taxon>Sar</taxon>
        <taxon>Stramenopiles</taxon>
        <taxon>Ochrophyta</taxon>
        <taxon>Bacillariophyta</taxon>
        <taxon>Coscinodiscophyceae</taxon>
        <taxon>Thalassiosirophycidae</taxon>
        <taxon>Stephanodiscales</taxon>
        <taxon>Stephanodiscaceae</taxon>
        <taxon>Cyclotella</taxon>
    </lineage>
</organism>
<dbReference type="PANTHER" id="PTHR14418">
    <property type="entry name" value="CONDENSIN COMPLEX SUBUNIT 3-RELATED"/>
    <property type="match status" value="1"/>
</dbReference>
<comment type="similarity">
    <text evidence="2">Belongs to the CND3 (condensin subunit 3) family.</text>
</comment>
<evidence type="ECO:0000256" key="4">
    <source>
        <dbReference type="ARBA" id="ARBA00022618"/>
    </source>
</evidence>
<proteinExistence type="inferred from homology"/>
<sequence length="1012" mass="111502">MNDHTEAITSIIHTHFTAHQHEHPPTKRTSATLSLSPSSLRSAASLRDELNQHILSSNLVDLSLSDGQPFDAANVIANTFIHIVDCAVCALHNNKEAMDATHSTLELVCAYSSFDQNLSMAIVERAIEYSVVSKDLIRVEACEVLSFHLGQFLSVPSSILKGKRGGGKGVNNVMEEWKVECAIKAGKALLMRMTDKITRVRCAAVSACGWFFKCAVEKNEELREMAVQMEECLLWLASNDSSAANRALALSCLPVGEENIAAVVDRLKDVDVKVREAALEALREKVALDDLVEEVMVEILRNGLTKRCQTTHAKTVELLICNWMKTLKYDPIALLDKLNPVINESECEKAIKVILEVAQAIDCDNGDKSIELIQKHFGAPEIREFQQIVTKKLSIVQEEEEDLTPSLVVFLRVKCAVIADMPSSNKADIISDIIQDIPTLCNILNGHLYKLIEFNKLEDDELDMDEDEAAAFEDDQNFICLQLIHMAKASELQEEGSRRHFNSIMRSMLSRLETPDDLVDACVKAMAAAHDTEAQFLQTISEVLVDVEDDDTFGSPGGNAKAKAIVRQMRVIAILSIVLENISSHMVGHPILDGFFEHLSPAITSKNAVVREHGVICLSKFCLLSEQEKVNDQFRPLLMTIASSADERAEVRAQAAMALCDLALIHGDMLNSTEDDENESSTSFKDLLIEMLGHSKPLIVAIAAEISAKLHLAGRFHDPILVGWLVAVFFDSSMLESDESDDNNNAKEIGSAVRLQQLLSMFFPAYSMSSLDANDAIMASVGPLLEIVNFKMEGMKQKKALEQWPISKMVEYICYIVDMADKTKKSEDKAEVDEEPENDLMEPTETDSLAGEDAKEKDDKNIIEASSILLASIDIAEYLAESSSSIPAFYTRAVAKILGSASIDVSAEDKALLKRLKTQVTEAEYSIDDGPSLTAIRKLSKVLENVDDEEEEADASEGEEAEEIAETMEKVSLVDREKENPRLSTGTVGSQLSSKSRGRESTSSRVSLGSVN</sequence>
<feature type="region of interest" description="Disordered" evidence="8">
    <location>
        <begin position="825"/>
        <end position="857"/>
    </location>
</feature>
<dbReference type="EMBL" id="JALLPJ020001127">
    <property type="protein sequence ID" value="KAL3775906.1"/>
    <property type="molecule type" value="Genomic_DNA"/>
</dbReference>
<feature type="domain" description="Nuclear condensin complex subunit 3 C-terminal" evidence="9">
    <location>
        <begin position="570"/>
        <end position="840"/>
    </location>
</feature>
<keyword evidence="7" id="KW-0131">Cell cycle</keyword>
<feature type="compositionally biased region" description="Acidic residues" evidence="8">
    <location>
        <begin position="830"/>
        <end position="845"/>
    </location>
</feature>
<gene>
    <name evidence="10" type="ORF">ACHAWO_012553</name>
</gene>
<reference evidence="10 11" key="1">
    <citation type="submission" date="2024-10" db="EMBL/GenBank/DDBJ databases">
        <title>Updated reference genomes for cyclostephanoid diatoms.</title>
        <authorList>
            <person name="Roberts W.R."/>
            <person name="Alverson A.J."/>
        </authorList>
    </citation>
    <scope>NUCLEOTIDE SEQUENCE [LARGE SCALE GENOMIC DNA]</scope>
    <source>
        <strain evidence="10 11">AJA010-31</strain>
    </source>
</reference>
<evidence type="ECO:0000256" key="3">
    <source>
        <dbReference type="ARBA" id="ARBA00022454"/>
    </source>
</evidence>
<dbReference type="AlphaFoldDB" id="A0ABD3NIV0"/>
<keyword evidence="4" id="KW-0132">Cell division</keyword>
<evidence type="ECO:0000256" key="7">
    <source>
        <dbReference type="ARBA" id="ARBA00023306"/>
    </source>
</evidence>
<keyword evidence="3" id="KW-0158">Chromosome</keyword>
<dbReference type="InterPro" id="IPR027165">
    <property type="entry name" value="CND3"/>
</dbReference>
<feature type="compositionally biased region" description="Acidic residues" evidence="8">
    <location>
        <begin position="946"/>
        <end position="966"/>
    </location>
</feature>
<evidence type="ECO:0000256" key="5">
    <source>
        <dbReference type="ARBA" id="ARBA00022776"/>
    </source>
</evidence>
<dbReference type="SUPFAM" id="SSF48371">
    <property type="entry name" value="ARM repeat"/>
    <property type="match status" value="1"/>
</dbReference>
<dbReference type="Proteomes" id="UP001530400">
    <property type="component" value="Unassembled WGS sequence"/>
</dbReference>
<evidence type="ECO:0000256" key="8">
    <source>
        <dbReference type="SAM" id="MobiDB-lite"/>
    </source>
</evidence>
<dbReference type="GO" id="GO:0030261">
    <property type="term" value="P:chromosome condensation"/>
    <property type="evidence" value="ECO:0007669"/>
    <property type="project" value="UniProtKB-KW"/>
</dbReference>
<feature type="compositionally biased region" description="Polar residues" evidence="8">
    <location>
        <begin position="982"/>
        <end position="992"/>
    </location>
</feature>
<dbReference type="GO" id="GO:0051301">
    <property type="term" value="P:cell division"/>
    <property type="evidence" value="ECO:0007669"/>
    <property type="project" value="UniProtKB-KW"/>
</dbReference>
<comment type="caution">
    <text evidence="10">The sequence shown here is derived from an EMBL/GenBank/DDBJ whole genome shotgun (WGS) entry which is preliminary data.</text>
</comment>
<feature type="compositionally biased region" description="Basic and acidic residues" evidence="8">
    <location>
        <begin position="967"/>
        <end position="981"/>
    </location>
</feature>
<evidence type="ECO:0000259" key="9">
    <source>
        <dbReference type="Pfam" id="PF12719"/>
    </source>
</evidence>
<name>A0ABD3NIV0_9STRA</name>
<feature type="region of interest" description="Disordered" evidence="8">
    <location>
        <begin position="946"/>
        <end position="1012"/>
    </location>
</feature>
<evidence type="ECO:0000313" key="11">
    <source>
        <dbReference type="Proteomes" id="UP001530400"/>
    </source>
</evidence>
<keyword evidence="5" id="KW-0498">Mitosis</keyword>
<dbReference type="InterPro" id="IPR016024">
    <property type="entry name" value="ARM-type_fold"/>
</dbReference>
<dbReference type="InterPro" id="IPR011989">
    <property type="entry name" value="ARM-like"/>
</dbReference>
<keyword evidence="11" id="KW-1185">Reference proteome</keyword>
<evidence type="ECO:0000256" key="6">
    <source>
        <dbReference type="ARBA" id="ARBA00023067"/>
    </source>
</evidence>
<dbReference type="InterPro" id="IPR025977">
    <property type="entry name" value="Cnd3_C"/>
</dbReference>
<dbReference type="Gene3D" id="1.25.10.10">
    <property type="entry name" value="Leucine-rich Repeat Variant"/>
    <property type="match status" value="2"/>
</dbReference>
<dbReference type="Pfam" id="PF12719">
    <property type="entry name" value="Cnd3"/>
    <property type="match status" value="1"/>
</dbReference>
<accession>A0ABD3NIV0</accession>